<reference evidence="2" key="2">
    <citation type="submission" date="2023-05" db="EMBL/GenBank/DDBJ databases">
        <authorList>
            <consortium name="Lawrence Berkeley National Laboratory"/>
            <person name="Steindorff A."/>
            <person name="Hensen N."/>
            <person name="Bonometti L."/>
            <person name="Westerberg I."/>
            <person name="Brannstrom I.O."/>
            <person name="Guillou S."/>
            <person name="Cros-Aarteil S."/>
            <person name="Calhoun S."/>
            <person name="Haridas S."/>
            <person name="Kuo A."/>
            <person name="Mondo S."/>
            <person name="Pangilinan J."/>
            <person name="Riley R."/>
            <person name="Labutti K."/>
            <person name="Andreopoulos B."/>
            <person name="Lipzen A."/>
            <person name="Chen C."/>
            <person name="Yanf M."/>
            <person name="Daum C."/>
            <person name="Ng V."/>
            <person name="Clum A."/>
            <person name="Ohm R."/>
            <person name="Martin F."/>
            <person name="Silar P."/>
            <person name="Natvig D."/>
            <person name="Lalanne C."/>
            <person name="Gautier V."/>
            <person name="Ament-Velasquez S.L."/>
            <person name="Kruys A."/>
            <person name="Hutchinson M.I."/>
            <person name="Powell A.J."/>
            <person name="Barry K."/>
            <person name="Miller A.N."/>
            <person name="Grigoriev I.V."/>
            <person name="Debuchy R."/>
            <person name="Gladieux P."/>
            <person name="Thoren M.H."/>
            <person name="Johannesson H."/>
        </authorList>
    </citation>
    <scope>NUCLEOTIDE SEQUENCE</scope>
    <source>
        <strain evidence="2">CBS 123565</strain>
    </source>
</reference>
<reference evidence="2" key="1">
    <citation type="journal article" date="2023" name="Mol. Phylogenet. Evol.">
        <title>Genome-scale phylogeny and comparative genomics of the fungal order Sordariales.</title>
        <authorList>
            <person name="Hensen N."/>
            <person name="Bonometti L."/>
            <person name="Westerberg I."/>
            <person name="Brannstrom I.O."/>
            <person name="Guillou S."/>
            <person name="Cros-Aarteil S."/>
            <person name="Calhoun S."/>
            <person name="Haridas S."/>
            <person name="Kuo A."/>
            <person name="Mondo S."/>
            <person name="Pangilinan J."/>
            <person name="Riley R."/>
            <person name="LaButti K."/>
            <person name="Andreopoulos B."/>
            <person name="Lipzen A."/>
            <person name="Chen C."/>
            <person name="Yan M."/>
            <person name="Daum C."/>
            <person name="Ng V."/>
            <person name="Clum A."/>
            <person name="Steindorff A."/>
            <person name="Ohm R.A."/>
            <person name="Martin F."/>
            <person name="Silar P."/>
            <person name="Natvig D.O."/>
            <person name="Lalanne C."/>
            <person name="Gautier V."/>
            <person name="Ament-Velasquez S.L."/>
            <person name="Kruys A."/>
            <person name="Hutchinson M.I."/>
            <person name="Powell A.J."/>
            <person name="Barry K."/>
            <person name="Miller A.N."/>
            <person name="Grigoriev I.V."/>
            <person name="Debuchy R."/>
            <person name="Gladieux P."/>
            <person name="Hiltunen Thoren M."/>
            <person name="Johannesson H."/>
        </authorList>
    </citation>
    <scope>NUCLEOTIDE SEQUENCE</scope>
    <source>
        <strain evidence="2">CBS 123565</strain>
    </source>
</reference>
<gene>
    <name evidence="2" type="ORF">BT67DRAFT_457896</name>
</gene>
<sequence>MASSSNNRGLSAPGDSILDPTPVKVTVINPLSASDRGLAASRWAPTAATPSTKPELESPAAAACRRSVLDPTPVKVTVINPLPPGENGLAASRWSSLAADVVPTRAVFASRPKQGMTRPVTASRPKQWTAPPQNRSSPLAHHCSDPTPVKVARRGAQPDTSLRPKVSRYHGGLLQRAQPDTSLRPKVSRYHGGLFNGWLE</sequence>
<organism evidence="2 3">
    <name type="scientific">Trichocladium antarcticum</name>
    <dbReference type="NCBI Taxonomy" id="1450529"/>
    <lineage>
        <taxon>Eukaryota</taxon>
        <taxon>Fungi</taxon>
        <taxon>Dikarya</taxon>
        <taxon>Ascomycota</taxon>
        <taxon>Pezizomycotina</taxon>
        <taxon>Sordariomycetes</taxon>
        <taxon>Sordariomycetidae</taxon>
        <taxon>Sordariales</taxon>
        <taxon>Chaetomiaceae</taxon>
        <taxon>Trichocladium</taxon>
    </lineage>
</organism>
<protein>
    <submittedName>
        <fullName evidence="2">Uncharacterized protein</fullName>
    </submittedName>
</protein>
<feature type="region of interest" description="Disordered" evidence="1">
    <location>
        <begin position="36"/>
        <end position="62"/>
    </location>
</feature>
<dbReference type="AlphaFoldDB" id="A0AAN6UEW2"/>
<evidence type="ECO:0000313" key="2">
    <source>
        <dbReference type="EMBL" id="KAK4131702.1"/>
    </source>
</evidence>
<feature type="region of interest" description="Disordered" evidence="1">
    <location>
        <begin position="1"/>
        <end position="21"/>
    </location>
</feature>
<dbReference type="EMBL" id="MU853422">
    <property type="protein sequence ID" value="KAK4131702.1"/>
    <property type="molecule type" value="Genomic_DNA"/>
</dbReference>
<dbReference type="Proteomes" id="UP001304895">
    <property type="component" value="Unassembled WGS sequence"/>
</dbReference>
<evidence type="ECO:0000256" key="1">
    <source>
        <dbReference type="SAM" id="MobiDB-lite"/>
    </source>
</evidence>
<keyword evidence="3" id="KW-1185">Reference proteome</keyword>
<feature type="compositionally biased region" description="Polar residues" evidence="1">
    <location>
        <begin position="124"/>
        <end position="137"/>
    </location>
</feature>
<feature type="region of interest" description="Disordered" evidence="1">
    <location>
        <begin position="109"/>
        <end position="167"/>
    </location>
</feature>
<proteinExistence type="predicted"/>
<evidence type="ECO:0000313" key="3">
    <source>
        <dbReference type="Proteomes" id="UP001304895"/>
    </source>
</evidence>
<comment type="caution">
    <text evidence="2">The sequence shown here is derived from an EMBL/GenBank/DDBJ whole genome shotgun (WGS) entry which is preliminary data.</text>
</comment>
<accession>A0AAN6UEW2</accession>
<name>A0AAN6UEW2_9PEZI</name>